<accession>J9B2B6</accession>
<evidence type="ECO:0000256" key="7">
    <source>
        <dbReference type="ARBA" id="ARBA00023180"/>
    </source>
</evidence>
<keyword evidence="7" id="KW-0325">Glycoprotein</keyword>
<dbReference type="SUPFAM" id="SSF49313">
    <property type="entry name" value="Cadherin-like"/>
    <property type="match status" value="1"/>
</dbReference>
<evidence type="ECO:0000256" key="4">
    <source>
        <dbReference type="ARBA" id="ARBA00022837"/>
    </source>
</evidence>
<evidence type="ECO:0000313" key="11">
    <source>
        <dbReference type="Proteomes" id="UP000004810"/>
    </source>
</evidence>
<feature type="domain" description="Cadherin" evidence="9">
    <location>
        <begin position="1"/>
        <end position="34"/>
    </location>
</feature>
<keyword evidence="3" id="KW-0677">Repeat</keyword>
<dbReference type="Gene3D" id="2.60.40.60">
    <property type="entry name" value="Cadherins"/>
    <property type="match status" value="1"/>
</dbReference>
<comment type="caution">
    <text evidence="10">The sequence shown here is derived from an EMBL/GenBank/DDBJ whole genome shotgun (WGS) entry which is preliminary data.</text>
</comment>
<dbReference type="PANTHER" id="PTHR24028:SF328">
    <property type="entry name" value="CADHERIN-3"/>
    <property type="match status" value="1"/>
</dbReference>
<keyword evidence="6" id="KW-0472">Membrane</keyword>
<dbReference type="InterPro" id="IPR050174">
    <property type="entry name" value="Protocadherin/Cadherin-CA"/>
</dbReference>
<evidence type="ECO:0000256" key="6">
    <source>
        <dbReference type="ARBA" id="ARBA00023136"/>
    </source>
</evidence>
<proteinExistence type="predicted"/>
<evidence type="ECO:0000313" key="10">
    <source>
        <dbReference type="EMBL" id="EJW81050.1"/>
    </source>
</evidence>
<comment type="subcellular location">
    <subcellularLocation>
        <location evidence="1">Membrane</location>
        <topology evidence="1">Single-pass membrane protein</topology>
    </subcellularLocation>
</comment>
<evidence type="ECO:0000256" key="1">
    <source>
        <dbReference type="ARBA" id="ARBA00004167"/>
    </source>
</evidence>
<evidence type="ECO:0000259" key="9">
    <source>
        <dbReference type="PROSITE" id="PS50268"/>
    </source>
</evidence>
<organism evidence="10 11">
    <name type="scientific">Wuchereria bancrofti</name>
    <dbReference type="NCBI Taxonomy" id="6293"/>
    <lineage>
        <taxon>Eukaryota</taxon>
        <taxon>Metazoa</taxon>
        <taxon>Ecdysozoa</taxon>
        <taxon>Nematoda</taxon>
        <taxon>Chromadorea</taxon>
        <taxon>Rhabditida</taxon>
        <taxon>Spirurina</taxon>
        <taxon>Spiruromorpha</taxon>
        <taxon>Filarioidea</taxon>
        <taxon>Onchocercidae</taxon>
        <taxon>Wuchereria</taxon>
    </lineage>
</organism>
<dbReference type="EMBL" id="ADBV01003966">
    <property type="protein sequence ID" value="EJW81050.1"/>
    <property type="molecule type" value="Genomic_DNA"/>
</dbReference>
<evidence type="ECO:0000256" key="8">
    <source>
        <dbReference type="PROSITE-ProRule" id="PRU00043"/>
    </source>
</evidence>
<keyword evidence="2" id="KW-0812">Transmembrane</keyword>
<reference evidence="11" key="1">
    <citation type="submission" date="2012-08" db="EMBL/GenBank/DDBJ databases">
        <title>The Genome Sequence of Wuchereria bancrofti.</title>
        <authorList>
            <person name="Nutman T.B."/>
            <person name="Fink D.L."/>
            <person name="Russ C."/>
            <person name="Young S."/>
            <person name="Zeng Q."/>
            <person name="Koehrsen M."/>
            <person name="Alvarado L."/>
            <person name="Berlin A."/>
            <person name="Chapman S.B."/>
            <person name="Chen Z."/>
            <person name="Freedman E."/>
            <person name="Gellesch M."/>
            <person name="Goldberg J."/>
            <person name="Griggs A."/>
            <person name="Gujja S."/>
            <person name="Heilman E.R."/>
            <person name="Heiman D."/>
            <person name="Hepburn T."/>
            <person name="Howarth C."/>
            <person name="Jen D."/>
            <person name="Larson L."/>
            <person name="Lewis B."/>
            <person name="Mehta T."/>
            <person name="Park D."/>
            <person name="Pearson M."/>
            <person name="Roberts A."/>
            <person name="Saif S."/>
            <person name="Shea T."/>
            <person name="Shenoy N."/>
            <person name="Sisk P."/>
            <person name="Stolte C."/>
            <person name="Sykes S."/>
            <person name="Walk T."/>
            <person name="White J."/>
            <person name="Yandava C."/>
            <person name="Haas B."/>
            <person name="Henn M.R."/>
            <person name="Nusbaum C."/>
            <person name="Birren B."/>
        </authorList>
    </citation>
    <scope>NUCLEOTIDE SEQUENCE [LARGE SCALE GENOMIC DNA]</scope>
    <source>
        <strain evidence="11">NA</strain>
    </source>
</reference>
<dbReference type="PANTHER" id="PTHR24028">
    <property type="entry name" value="CADHERIN-87A"/>
    <property type="match status" value="1"/>
</dbReference>
<dbReference type="InterPro" id="IPR020894">
    <property type="entry name" value="Cadherin_CS"/>
</dbReference>
<dbReference type="GO" id="GO:0005886">
    <property type="term" value="C:plasma membrane"/>
    <property type="evidence" value="ECO:0007669"/>
    <property type="project" value="InterPro"/>
</dbReference>
<dbReference type="PROSITE" id="PS00232">
    <property type="entry name" value="CADHERIN_1"/>
    <property type="match status" value="1"/>
</dbReference>
<evidence type="ECO:0000256" key="2">
    <source>
        <dbReference type="ARBA" id="ARBA00022692"/>
    </source>
</evidence>
<gene>
    <name evidence="10" type="ORF">WUBG_08040</name>
</gene>
<keyword evidence="5" id="KW-1133">Transmembrane helix</keyword>
<sequence>MVTNSEELPDNEDDAAFATVRIMVLDVNDNGPIFESSIYTKAIPRDAIAGMEIVKVLAMDPDLINASSPNSDSVHYRIDETIYRYADRVRQANGFVNVDEKSGIVRLMQSPYDSAGGVFESRIASTDLSDIISHVATTKLKK</sequence>
<dbReference type="AlphaFoldDB" id="J9B2B6"/>
<dbReference type="InterPro" id="IPR015919">
    <property type="entry name" value="Cadherin-like_sf"/>
</dbReference>
<dbReference type="GO" id="GO:0005509">
    <property type="term" value="F:calcium ion binding"/>
    <property type="evidence" value="ECO:0007669"/>
    <property type="project" value="UniProtKB-UniRule"/>
</dbReference>
<keyword evidence="4 8" id="KW-0106">Calcium</keyword>
<name>J9B2B6_WUCBA</name>
<dbReference type="PROSITE" id="PS50268">
    <property type="entry name" value="CADHERIN_2"/>
    <property type="match status" value="1"/>
</dbReference>
<protein>
    <recommendedName>
        <fullName evidence="9">Cadherin domain-containing protein</fullName>
    </recommendedName>
</protein>
<dbReference type="GO" id="GO:0007156">
    <property type="term" value="P:homophilic cell adhesion via plasma membrane adhesion molecules"/>
    <property type="evidence" value="ECO:0007669"/>
    <property type="project" value="InterPro"/>
</dbReference>
<evidence type="ECO:0000256" key="3">
    <source>
        <dbReference type="ARBA" id="ARBA00022737"/>
    </source>
</evidence>
<dbReference type="InterPro" id="IPR002126">
    <property type="entry name" value="Cadherin-like_dom"/>
</dbReference>
<dbReference type="Proteomes" id="UP000004810">
    <property type="component" value="Unassembled WGS sequence"/>
</dbReference>
<evidence type="ECO:0000256" key="5">
    <source>
        <dbReference type="ARBA" id="ARBA00022989"/>
    </source>
</evidence>